<evidence type="ECO:0000313" key="7">
    <source>
        <dbReference type="EMBL" id="RNI24701.1"/>
    </source>
</evidence>
<keyword evidence="8" id="KW-1185">Reference proteome</keyword>
<dbReference type="Gene3D" id="3.40.50.300">
    <property type="entry name" value="P-loop containing nucleotide triphosphate hydrolases"/>
    <property type="match status" value="1"/>
</dbReference>
<evidence type="ECO:0000256" key="2">
    <source>
        <dbReference type="ARBA" id="ARBA00022840"/>
    </source>
</evidence>
<gene>
    <name evidence="7" type="ORF">EFY87_03095</name>
</gene>
<dbReference type="Pfam" id="PF00488">
    <property type="entry name" value="MutS_V"/>
    <property type="match status" value="1"/>
</dbReference>
<feature type="coiled-coil region" evidence="4">
    <location>
        <begin position="385"/>
        <end position="412"/>
    </location>
</feature>
<evidence type="ECO:0000313" key="8">
    <source>
        <dbReference type="Proteomes" id="UP000271678"/>
    </source>
</evidence>
<accession>A0A3M9MGP9</accession>
<dbReference type="InterPro" id="IPR027417">
    <property type="entry name" value="P-loop_NTPase"/>
</dbReference>
<evidence type="ECO:0000256" key="4">
    <source>
        <dbReference type="SAM" id="Coils"/>
    </source>
</evidence>
<keyword evidence="4" id="KW-0175">Coiled coil</keyword>
<dbReference type="PANTHER" id="PTHR11361">
    <property type="entry name" value="DNA MISMATCH REPAIR PROTEIN MUTS FAMILY MEMBER"/>
    <property type="match status" value="1"/>
</dbReference>
<dbReference type="GO" id="GO:0140664">
    <property type="term" value="F:ATP-dependent DNA damage sensor activity"/>
    <property type="evidence" value="ECO:0007669"/>
    <property type="project" value="InterPro"/>
</dbReference>
<dbReference type="InterPro" id="IPR045076">
    <property type="entry name" value="MutS"/>
</dbReference>
<sequence>MPILRNRPTPLYPRPPDERRLARRPPADTLHDLNLDQVFASISAGADEYQFAEIFECPADDLEVVEHRHEVFRDLENDETLHVLRDFVVDAAAVRTRLAQKLYDDLQAHRWFLGTVLAHCRAVAAAGDGLAGAPVSSAGLCALRGRLAAYRQSTEFTELFDQATRLDKAFEELRFVVFTHAGKITVAAPGDEPDFAGSVLATFERFASVGSGERREEHRGTHQLDRVESAVLHLLSQLYPKLFTDAAEFHRNNAGFVPQWLQDDEREAAFFLQYVDFMQSLDAAGTHWVLPTLSRTDRTERVVAGCDVALARQLAKDHRRCVANDWQLTPPEQILAVSGPNQGGKTTTARMFGQLHYLASLGLPVPAVEARLFLPDAVYTHFERAESIETLAGKLEDELRRARSLLERATKDSVVIFNETFGSTSLADAYALGASVLRRVIDVGAIGVYVTFVDELTRLDEHVVSMMSTTDTSDDSVRTFKVVRKRADGKVHAAAIARRYHLTYQDIRQQVAS</sequence>
<keyword evidence="3" id="KW-0238">DNA-binding</keyword>
<dbReference type="GO" id="GO:0005524">
    <property type="term" value="F:ATP binding"/>
    <property type="evidence" value="ECO:0007669"/>
    <property type="project" value="UniProtKB-KW"/>
</dbReference>
<dbReference type="Proteomes" id="UP000271678">
    <property type="component" value="Unassembled WGS sequence"/>
</dbReference>
<keyword evidence="1" id="KW-0547">Nucleotide-binding</keyword>
<dbReference type="SUPFAM" id="SSF52540">
    <property type="entry name" value="P-loop containing nucleoside triphosphate hydrolases"/>
    <property type="match status" value="1"/>
</dbReference>
<name>A0A3M9MGP9_9MICO</name>
<evidence type="ECO:0000256" key="5">
    <source>
        <dbReference type="SAM" id="MobiDB-lite"/>
    </source>
</evidence>
<feature type="domain" description="DNA mismatch repair proteins mutS family" evidence="6">
    <location>
        <begin position="332"/>
        <end position="503"/>
    </location>
</feature>
<dbReference type="GO" id="GO:0030983">
    <property type="term" value="F:mismatched DNA binding"/>
    <property type="evidence" value="ECO:0007669"/>
    <property type="project" value="InterPro"/>
</dbReference>
<evidence type="ECO:0000256" key="1">
    <source>
        <dbReference type="ARBA" id="ARBA00022741"/>
    </source>
</evidence>
<dbReference type="AlphaFoldDB" id="A0A3M9MGP9"/>
<comment type="caution">
    <text evidence="7">The sequence shown here is derived from an EMBL/GenBank/DDBJ whole genome shotgun (WGS) entry which is preliminary data.</text>
</comment>
<feature type="region of interest" description="Disordered" evidence="5">
    <location>
        <begin position="1"/>
        <end position="21"/>
    </location>
</feature>
<evidence type="ECO:0000259" key="6">
    <source>
        <dbReference type="SMART" id="SM00534"/>
    </source>
</evidence>
<organism evidence="7 8">
    <name type="scientific">Flexivirga caeni</name>
    <dbReference type="NCBI Taxonomy" id="2294115"/>
    <lineage>
        <taxon>Bacteria</taxon>
        <taxon>Bacillati</taxon>
        <taxon>Actinomycetota</taxon>
        <taxon>Actinomycetes</taxon>
        <taxon>Micrococcales</taxon>
        <taxon>Dermacoccaceae</taxon>
        <taxon>Flexivirga</taxon>
    </lineage>
</organism>
<dbReference type="InterPro" id="IPR000432">
    <property type="entry name" value="DNA_mismatch_repair_MutS_C"/>
</dbReference>
<dbReference type="GO" id="GO:0006298">
    <property type="term" value="P:mismatch repair"/>
    <property type="evidence" value="ECO:0007669"/>
    <property type="project" value="InterPro"/>
</dbReference>
<evidence type="ECO:0000256" key="3">
    <source>
        <dbReference type="ARBA" id="ARBA00023125"/>
    </source>
</evidence>
<dbReference type="EMBL" id="RJJQ01000002">
    <property type="protein sequence ID" value="RNI24701.1"/>
    <property type="molecule type" value="Genomic_DNA"/>
</dbReference>
<dbReference type="PANTHER" id="PTHR11361:SF34">
    <property type="entry name" value="DNA MISMATCH REPAIR PROTEIN MSH1, MITOCHONDRIAL"/>
    <property type="match status" value="1"/>
</dbReference>
<dbReference type="SMART" id="SM00534">
    <property type="entry name" value="MUTSac"/>
    <property type="match status" value="1"/>
</dbReference>
<reference evidence="7 8" key="1">
    <citation type="submission" date="2018-11" db="EMBL/GenBank/DDBJ databases">
        <title>Draft genome of Simplicispira Flexivirga sp. BO-16.</title>
        <authorList>
            <person name="Im W.T."/>
        </authorList>
    </citation>
    <scope>NUCLEOTIDE SEQUENCE [LARGE SCALE GENOMIC DNA]</scope>
    <source>
        <strain evidence="7 8">BO-16</strain>
    </source>
</reference>
<dbReference type="OrthoDB" id="9808166at2"/>
<protein>
    <recommendedName>
        <fullName evidence="6">DNA mismatch repair proteins mutS family domain-containing protein</fullName>
    </recommendedName>
</protein>
<proteinExistence type="predicted"/>
<dbReference type="RefSeq" id="WP_123269993.1">
    <property type="nucleotide sequence ID" value="NZ_RJJQ01000002.1"/>
</dbReference>
<dbReference type="GO" id="GO:0005829">
    <property type="term" value="C:cytosol"/>
    <property type="evidence" value="ECO:0007669"/>
    <property type="project" value="TreeGrafter"/>
</dbReference>
<keyword evidence="2" id="KW-0067">ATP-binding</keyword>